<evidence type="ECO:0000256" key="2">
    <source>
        <dbReference type="PROSITE-ProRule" id="PRU00169"/>
    </source>
</evidence>
<dbReference type="SMART" id="SM00448">
    <property type="entry name" value="REC"/>
    <property type="match status" value="1"/>
</dbReference>
<name>A0A2K8MQ08_9SPHN</name>
<dbReference type="KEGG" id="sphc:CVN68_22395"/>
<dbReference type="GO" id="GO:0032993">
    <property type="term" value="C:protein-DNA complex"/>
    <property type="evidence" value="ECO:0007669"/>
    <property type="project" value="TreeGrafter"/>
</dbReference>
<keyword evidence="6" id="KW-0614">Plasmid</keyword>
<dbReference type="InterPro" id="IPR011006">
    <property type="entry name" value="CheY-like_superfamily"/>
</dbReference>
<evidence type="ECO:0000313" key="7">
    <source>
        <dbReference type="Proteomes" id="UP000229081"/>
    </source>
</evidence>
<protein>
    <submittedName>
        <fullName evidence="6">DNA-binding response regulator</fullName>
    </submittedName>
</protein>
<dbReference type="InterPro" id="IPR001867">
    <property type="entry name" value="OmpR/PhoB-type_DNA-bd"/>
</dbReference>
<dbReference type="SUPFAM" id="SSF52172">
    <property type="entry name" value="CheY-like"/>
    <property type="match status" value="1"/>
</dbReference>
<dbReference type="CDD" id="cd00383">
    <property type="entry name" value="trans_reg_C"/>
    <property type="match status" value="1"/>
</dbReference>
<dbReference type="RefSeq" id="WP_100284652.1">
    <property type="nucleotide sequence ID" value="NZ_CP024924.1"/>
</dbReference>
<dbReference type="Proteomes" id="UP000229081">
    <property type="component" value="Plasmid unnamed"/>
</dbReference>
<evidence type="ECO:0000259" key="5">
    <source>
        <dbReference type="PROSITE" id="PS51755"/>
    </source>
</evidence>
<keyword evidence="2" id="KW-0597">Phosphoprotein</keyword>
<dbReference type="GO" id="GO:0005829">
    <property type="term" value="C:cytosol"/>
    <property type="evidence" value="ECO:0007669"/>
    <property type="project" value="TreeGrafter"/>
</dbReference>
<dbReference type="PANTHER" id="PTHR48111">
    <property type="entry name" value="REGULATOR OF RPOS"/>
    <property type="match status" value="1"/>
</dbReference>
<dbReference type="Pfam" id="PF00072">
    <property type="entry name" value="Response_reg"/>
    <property type="match status" value="1"/>
</dbReference>
<evidence type="ECO:0000313" key="6">
    <source>
        <dbReference type="EMBL" id="ATY34866.1"/>
    </source>
</evidence>
<dbReference type="InterPro" id="IPR039420">
    <property type="entry name" value="WalR-like"/>
</dbReference>
<gene>
    <name evidence="6" type="ORF">CVN68_22395</name>
</gene>
<dbReference type="PROSITE" id="PS51755">
    <property type="entry name" value="OMPR_PHOB"/>
    <property type="match status" value="1"/>
</dbReference>
<feature type="domain" description="OmpR/PhoB-type" evidence="5">
    <location>
        <begin position="124"/>
        <end position="222"/>
    </location>
</feature>
<dbReference type="Gene3D" id="6.10.250.690">
    <property type="match status" value="1"/>
</dbReference>
<dbReference type="OrthoDB" id="9802426at2"/>
<reference evidence="6 7" key="1">
    <citation type="submission" date="2017-11" db="EMBL/GenBank/DDBJ databases">
        <title>Complete genome sequence of Sphingomonas sp. Strain Cra20, a psychrotolerant potential plant growth promoting rhizobacteria.</title>
        <authorList>
            <person name="Luo Y."/>
        </authorList>
    </citation>
    <scope>NUCLEOTIDE SEQUENCE [LARGE SCALE GENOMIC DNA]</scope>
    <source>
        <strain evidence="6 7">Cra20</strain>
        <plasmid evidence="6 7">unnamed</plasmid>
    </source>
</reference>
<dbReference type="Gene3D" id="1.10.10.10">
    <property type="entry name" value="Winged helix-like DNA-binding domain superfamily/Winged helix DNA-binding domain"/>
    <property type="match status" value="1"/>
</dbReference>
<feature type="modified residue" description="4-aspartylphosphate" evidence="2">
    <location>
        <position position="51"/>
    </location>
</feature>
<dbReference type="PROSITE" id="PS50110">
    <property type="entry name" value="RESPONSE_REGULATORY"/>
    <property type="match status" value="1"/>
</dbReference>
<proteinExistence type="predicted"/>
<evidence type="ECO:0000256" key="3">
    <source>
        <dbReference type="PROSITE-ProRule" id="PRU01091"/>
    </source>
</evidence>
<dbReference type="GO" id="GO:0006355">
    <property type="term" value="P:regulation of DNA-templated transcription"/>
    <property type="evidence" value="ECO:0007669"/>
    <property type="project" value="InterPro"/>
</dbReference>
<dbReference type="InterPro" id="IPR036388">
    <property type="entry name" value="WH-like_DNA-bd_sf"/>
</dbReference>
<dbReference type="Gene3D" id="3.40.50.2300">
    <property type="match status" value="1"/>
</dbReference>
<dbReference type="InterPro" id="IPR001789">
    <property type="entry name" value="Sig_transdc_resp-reg_receiver"/>
</dbReference>
<dbReference type="SMART" id="SM00862">
    <property type="entry name" value="Trans_reg_C"/>
    <property type="match status" value="1"/>
</dbReference>
<organism evidence="6 7">
    <name type="scientific">Sphingomonas psychrotolerans</name>
    <dbReference type="NCBI Taxonomy" id="1327635"/>
    <lineage>
        <taxon>Bacteria</taxon>
        <taxon>Pseudomonadati</taxon>
        <taxon>Pseudomonadota</taxon>
        <taxon>Alphaproteobacteria</taxon>
        <taxon>Sphingomonadales</taxon>
        <taxon>Sphingomonadaceae</taxon>
        <taxon>Sphingomonas</taxon>
    </lineage>
</organism>
<dbReference type="EMBL" id="CP024924">
    <property type="protein sequence ID" value="ATY34866.1"/>
    <property type="molecule type" value="Genomic_DNA"/>
</dbReference>
<dbReference type="GO" id="GO:0000976">
    <property type="term" value="F:transcription cis-regulatory region binding"/>
    <property type="evidence" value="ECO:0007669"/>
    <property type="project" value="TreeGrafter"/>
</dbReference>
<accession>A0A2K8MQ08</accession>
<sequence length="224" mass="25029">MRVLLIEDERELAETLRGALERERFVVDVADRLSVAREAALLAPFDLVLLDRTLPDGDGLSLLPALRERHPSISVIVLSARSGVADRIAGLDEGADDYLIKPFSLDEMFARIRAVRRRPADLAGEEVRAGHLVYDLSNDEMSVKGAPFDLPRRELRALATLIKRRGRTVLREVLEQAVYGFDDEVQSNALDSHISRLRRKLAEADAGVEIHAMRGVGYLLREVL</sequence>
<evidence type="ECO:0000259" key="4">
    <source>
        <dbReference type="PROSITE" id="PS50110"/>
    </source>
</evidence>
<feature type="domain" description="Response regulatory" evidence="4">
    <location>
        <begin position="2"/>
        <end position="116"/>
    </location>
</feature>
<evidence type="ECO:0000256" key="1">
    <source>
        <dbReference type="ARBA" id="ARBA00023125"/>
    </source>
</evidence>
<keyword evidence="7" id="KW-1185">Reference proteome</keyword>
<geneLocation type="plasmid" evidence="6 7">
    <name>unnamed</name>
</geneLocation>
<keyword evidence="1 3" id="KW-0238">DNA-binding</keyword>
<feature type="DNA-binding region" description="OmpR/PhoB-type" evidence="3">
    <location>
        <begin position="124"/>
        <end position="222"/>
    </location>
</feature>
<dbReference type="AlphaFoldDB" id="A0A2K8MQ08"/>
<dbReference type="Pfam" id="PF00486">
    <property type="entry name" value="Trans_reg_C"/>
    <property type="match status" value="1"/>
</dbReference>
<dbReference type="GO" id="GO:0000156">
    <property type="term" value="F:phosphorelay response regulator activity"/>
    <property type="evidence" value="ECO:0007669"/>
    <property type="project" value="TreeGrafter"/>
</dbReference>
<dbReference type="PANTHER" id="PTHR48111:SF36">
    <property type="entry name" value="TRANSCRIPTIONAL REGULATORY PROTEIN CUTR"/>
    <property type="match status" value="1"/>
</dbReference>